<dbReference type="AlphaFoldDB" id="A0AAV1TG27"/>
<feature type="domain" description="Tf2-1-like SH3-like" evidence="1">
    <location>
        <begin position="98"/>
        <end position="141"/>
    </location>
</feature>
<evidence type="ECO:0000313" key="3">
    <source>
        <dbReference type="Proteomes" id="UP001162060"/>
    </source>
</evidence>
<dbReference type="InterPro" id="IPR056924">
    <property type="entry name" value="SH3_Tf2-1"/>
</dbReference>
<evidence type="ECO:0000259" key="1">
    <source>
        <dbReference type="Pfam" id="PF24626"/>
    </source>
</evidence>
<evidence type="ECO:0000313" key="2">
    <source>
        <dbReference type="EMBL" id="CAK7917317.1"/>
    </source>
</evidence>
<proteinExistence type="predicted"/>
<reference evidence="2" key="1">
    <citation type="submission" date="2024-01" db="EMBL/GenBank/DDBJ databases">
        <authorList>
            <person name="Webb A."/>
        </authorList>
    </citation>
    <scope>NUCLEOTIDE SEQUENCE</scope>
    <source>
        <strain evidence="2">Pm1</strain>
    </source>
</reference>
<dbReference type="Proteomes" id="UP001162060">
    <property type="component" value="Unassembled WGS sequence"/>
</dbReference>
<dbReference type="Pfam" id="PF24626">
    <property type="entry name" value="SH3_Tf2-1"/>
    <property type="match status" value="1"/>
</dbReference>
<name>A0AAV1TG27_9STRA</name>
<gene>
    <name evidence="2" type="ORF">PM001_LOCUS5572</name>
</gene>
<comment type="caution">
    <text evidence="2">The sequence shown here is derived from an EMBL/GenBank/DDBJ whole genome shotgun (WGS) entry which is preliminary data.</text>
</comment>
<protein>
    <recommendedName>
        <fullName evidence="1">Tf2-1-like SH3-like domain-containing protein</fullName>
    </recommendedName>
</protein>
<dbReference type="EMBL" id="CAKLBY020000046">
    <property type="protein sequence ID" value="CAK7917317.1"/>
    <property type="molecule type" value="Genomic_DNA"/>
</dbReference>
<sequence length="141" mass="15680">MDADVDAIVINDDDDDAGMFSIANDCHSEDDDARTDEDNVLLAVHTKHASVNKGESAEKFLLTREAVVRFVQDSIADAVDKQKRNAVDLLKHAVTNVGSSKLLPKCIGPFRLLCRTGNAYKIELPQRMRTHPTFYVGRLRP</sequence>
<accession>A0AAV1TG27</accession>
<organism evidence="2 3">
    <name type="scientific">Peronospora matthiolae</name>
    <dbReference type="NCBI Taxonomy" id="2874970"/>
    <lineage>
        <taxon>Eukaryota</taxon>
        <taxon>Sar</taxon>
        <taxon>Stramenopiles</taxon>
        <taxon>Oomycota</taxon>
        <taxon>Peronosporomycetes</taxon>
        <taxon>Peronosporales</taxon>
        <taxon>Peronosporaceae</taxon>
        <taxon>Peronospora</taxon>
    </lineage>
</organism>